<dbReference type="Proteomes" id="UP000000763">
    <property type="component" value="Chromosome 2"/>
</dbReference>
<name>Q6H562_ORYSJ</name>
<accession>Q6H562</accession>
<organism evidence="3 4">
    <name type="scientific">Oryza sativa subsp. japonica</name>
    <name type="common">Rice</name>
    <dbReference type="NCBI Taxonomy" id="39947"/>
    <lineage>
        <taxon>Eukaryota</taxon>
        <taxon>Viridiplantae</taxon>
        <taxon>Streptophyta</taxon>
        <taxon>Embryophyta</taxon>
        <taxon>Tracheophyta</taxon>
        <taxon>Spermatophyta</taxon>
        <taxon>Magnoliopsida</taxon>
        <taxon>Liliopsida</taxon>
        <taxon>Poales</taxon>
        <taxon>Poaceae</taxon>
        <taxon>BOP clade</taxon>
        <taxon>Oryzoideae</taxon>
        <taxon>Oryzeae</taxon>
        <taxon>Oryzinae</taxon>
        <taxon>Oryza</taxon>
        <taxon>Oryza sativa</taxon>
    </lineage>
</organism>
<reference evidence="4" key="1">
    <citation type="journal article" date="2005" name="Nature">
        <title>The map-based sequence of the rice genome.</title>
        <authorList>
            <consortium name="International rice genome sequencing project (IRGSP)"/>
            <person name="Matsumoto T."/>
            <person name="Wu J."/>
            <person name="Kanamori H."/>
            <person name="Katayose Y."/>
            <person name="Fujisawa M."/>
            <person name="Namiki N."/>
            <person name="Mizuno H."/>
            <person name="Yamamoto K."/>
            <person name="Antonio B.A."/>
            <person name="Baba T."/>
            <person name="Sakata K."/>
            <person name="Nagamura Y."/>
            <person name="Aoki H."/>
            <person name="Arikawa K."/>
            <person name="Arita K."/>
            <person name="Bito T."/>
            <person name="Chiden Y."/>
            <person name="Fujitsuka N."/>
            <person name="Fukunaka R."/>
            <person name="Hamada M."/>
            <person name="Harada C."/>
            <person name="Hayashi A."/>
            <person name="Hijishita S."/>
            <person name="Honda M."/>
            <person name="Hosokawa S."/>
            <person name="Ichikawa Y."/>
            <person name="Idonuma A."/>
            <person name="Iijima M."/>
            <person name="Ikeda M."/>
            <person name="Ikeno M."/>
            <person name="Ito K."/>
            <person name="Ito S."/>
            <person name="Ito T."/>
            <person name="Ito Y."/>
            <person name="Ito Y."/>
            <person name="Iwabuchi A."/>
            <person name="Kamiya K."/>
            <person name="Karasawa W."/>
            <person name="Kurita K."/>
            <person name="Katagiri S."/>
            <person name="Kikuta A."/>
            <person name="Kobayashi H."/>
            <person name="Kobayashi N."/>
            <person name="Machita K."/>
            <person name="Maehara T."/>
            <person name="Masukawa M."/>
            <person name="Mizubayashi T."/>
            <person name="Mukai Y."/>
            <person name="Nagasaki H."/>
            <person name="Nagata Y."/>
            <person name="Naito S."/>
            <person name="Nakashima M."/>
            <person name="Nakama Y."/>
            <person name="Nakamichi Y."/>
            <person name="Nakamura M."/>
            <person name="Meguro A."/>
            <person name="Negishi M."/>
            <person name="Ohta I."/>
            <person name="Ohta T."/>
            <person name="Okamoto M."/>
            <person name="Ono N."/>
            <person name="Saji S."/>
            <person name="Sakaguchi M."/>
            <person name="Sakai K."/>
            <person name="Shibata M."/>
            <person name="Shimokawa T."/>
            <person name="Song J."/>
            <person name="Takazaki Y."/>
            <person name="Terasawa K."/>
            <person name="Tsugane M."/>
            <person name="Tsuji K."/>
            <person name="Ueda S."/>
            <person name="Waki K."/>
            <person name="Yamagata H."/>
            <person name="Yamamoto M."/>
            <person name="Yamamoto S."/>
            <person name="Yamane H."/>
            <person name="Yoshiki S."/>
            <person name="Yoshihara R."/>
            <person name="Yukawa K."/>
            <person name="Zhong H."/>
            <person name="Yano M."/>
            <person name="Yuan Q."/>
            <person name="Ouyang S."/>
            <person name="Liu J."/>
            <person name="Jones K.M."/>
            <person name="Gansberger K."/>
            <person name="Moffat K."/>
            <person name="Hill J."/>
            <person name="Bera J."/>
            <person name="Fadrosh D."/>
            <person name="Jin S."/>
            <person name="Johri S."/>
            <person name="Kim M."/>
            <person name="Overton L."/>
            <person name="Reardon M."/>
            <person name="Tsitrin T."/>
            <person name="Vuong H."/>
            <person name="Weaver B."/>
            <person name="Ciecko A."/>
            <person name="Tallon L."/>
            <person name="Jackson J."/>
            <person name="Pai G."/>
            <person name="Aken S.V."/>
            <person name="Utterback T."/>
            <person name="Reidmuller S."/>
            <person name="Feldblyum T."/>
            <person name="Hsiao J."/>
            <person name="Zismann V."/>
            <person name="Iobst S."/>
            <person name="de Vazeille A.R."/>
            <person name="Buell C.R."/>
            <person name="Ying K."/>
            <person name="Li Y."/>
            <person name="Lu T."/>
            <person name="Huang Y."/>
            <person name="Zhao Q."/>
            <person name="Feng Q."/>
            <person name="Zhang L."/>
            <person name="Zhu J."/>
            <person name="Weng Q."/>
            <person name="Mu J."/>
            <person name="Lu Y."/>
            <person name="Fan D."/>
            <person name="Liu Y."/>
            <person name="Guan J."/>
            <person name="Zhang Y."/>
            <person name="Yu S."/>
            <person name="Liu X."/>
            <person name="Zhang Y."/>
            <person name="Hong G."/>
            <person name="Han B."/>
            <person name="Choisne N."/>
            <person name="Demange N."/>
            <person name="Orjeda G."/>
            <person name="Samain S."/>
            <person name="Cattolico L."/>
            <person name="Pelletier E."/>
            <person name="Couloux A."/>
            <person name="Segurens B."/>
            <person name="Wincker P."/>
            <person name="D'Hont A."/>
            <person name="Scarpelli C."/>
            <person name="Weissenbach J."/>
            <person name="Salanoubat M."/>
            <person name="Quetier F."/>
            <person name="Yu Y."/>
            <person name="Kim H.R."/>
            <person name="Rambo T."/>
            <person name="Currie J."/>
            <person name="Collura K."/>
            <person name="Luo M."/>
            <person name="Yang T."/>
            <person name="Ammiraju J.S.S."/>
            <person name="Engler F."/>
            <person name="Soderlund C."/>
            <person name="Wing R.A."/>
            <person name="Palmer L.E."/>
            <person name="de la Bastide M."/>
            <person name="Spiegel L."/>
            <person name="Nascimento L."/>
            <person name="Zutavern T."/>
            <person name="O'Shaughnessy A."/>
            <person name="Dike S."/>
            <person name="Dedhia N."/>
            <person name="Preston R."/>
            <person name="Balija V."/>
            <person name="McCombie W.R."/>
            <person name="Chow T."/>
            <person name="Chen H."/>
            <person name="Chung M."/>
            <person name="Chen C."/>
            <person name="Shaw J."/>
            <person name="Wu H."/>
            <person name="Hsiao K."/>
            <person name="Chao Y."/>
            <person name="Chu M."/>
            <person name="Cheng C."/>
            <person name="Hour A."/>
            <person name="Lee P."/>
            <person name="Lin S."/>
            <person name="Lin Y."/>
            <person name="Liou J."/>
            <person name="Liu S."/>
            <person name="Hsing Y."/>
            <person name="Raghuvanshi S."/>
            <person name="Mohanty A."/>
            <person name="Bharti A.K."/>
            <person name="Gaur A."/>
            <person name="Gupta V."/>
            <person name="Kumar D."/>
            <person name="Ravi V."/>
            <person name="Vij S."/>
            <person name="Kapur A."/>
            <person name="Khurana P."/>
            <person name="Khurana P."/>
            <person name="Khurana J.P."/>
            <person name="Tyagi A.K."/>
            <person name="Gaikwad K."/>
            <person name="Singh A."/>
            <person name="Dalal V."/>
            <person name="Srivastava S."/>
            <person name="Dixit A."/>
            <person name="Pal A.K."/>
            <person name="Ghazi I.A."/>
            <person name="Yadav M."/>
            <person name="Pandit A."/>
            <person name="Bhargava A."/>
            <person name="Sureshbabu K."/>
            <person name="Batra K."/>
            <person name="Sharma T.R."/>
            <person name="Mohapatra T."/>
            <person name="Singh N.K."/>
            <person name="Messing J."/>
            <person name="Nelson A.B."/>
            <person name="Fuks G."/>
            <person name="Kavchok S."/>
            <person name="Keizer G."/>
            <person name="Linton E."/>
            <person name="Llaca V."/>
            <person name="Song R."/>
            <person name="Tanyolac B."/>
            <person name="Young S."/>
            <person name="Ho-Il K."/>
            <person name="Hahn J.H."/>
            <person name="Sangsakoo G."/>
            <person name="Vanavichit A."/>
            <person name="de Mattos Luiz.A.T."/>
            <person name="Zimmer P.D."/>
            <person name="Malone G."/>
            <person name="Dellagostin O."/>
            <person name="de Oliveira A.C."/>
            <person name="Bevan M."/>
            <person name="Bancroft I."/>
            <person name="Minx P."/>
            <person name="Cordum H."/>
            <person name="Wilson R."/>
            <person name="Cheng Z."/>
            <person name="Jin W."/>
            <person name="Jiang J."/>
            <person name="Leong S.A."/>
            <person name="Iwama H."/>
            <person name="Gojobori T."/>
            <person name="Itoh T."/>
            <person name="Niimura Y."/>
            <person name="Fujii Y."/>
            <person name="Habara T."/>
            <person name="Sakai H."/>
            <person name="Sato Y."/>
            <person name="Wilson G."/>
            <person name="Kumar K."/>
            <person name="McCouch S."/>
            <person name="Juretic N."/>
            <person name="Hoen D."/>
            <person name="Wright S."/>
            <person name="Bruskiewich R."/>
            <person name="Bureau T."/>
            <person name="Miyao A."/>
            <person name="Hirochika H."/>
            <person name="Nishikawa T."/>
            <person name="Kadowaki K."/>
            <person name="Sugiura M."/>
            <person name="Burr B."/>
            <person name="Sasaki T."/>
        </authorList>
    </citation>
    <scope>NUCLEOTIDE SEQUENCE [LARGE SCALE GENOMIC DNA]</scope>
    <source>
        <strain evidence="4">cv. Nipponbare</strain>
    </source>
</reference>
<dbReference type="AlphaFoldDB" id="Q6H562"/>
<feature type="region of interest" description="Disordered" evidence="1">
    <location>
        <begin position="31"/>
        <end position="52"/>
    </location>
</feature>
<feature type="chain" id="PRO_5004274740" evidence="2">
    <location>
        <begin position="20"/>
        <end position="52"/>
    </location>
</feature>
<reference evidence="4" key="2">
    <citation type="journal article" date="2008" name="Nucleic Acids Res.">
        <title>The rice annotation project database (RAP-DB): 2008 update.</title>
        <authorList>
            <consortium name="The rice annotation project (RAP)"/>
        </authorList>
    </citation>
    <scope>GENOME REANNOTATION</scope>
    <source>
        <strain evidence="4">cv. Nipponbare</strain>
    </source>
</reference>
<proteinExistence type="predicted"/>
<evidence type="ECO:0000256" key="1">
    <source>
        <dbReference type="SAM" id="MobiDB-lite"/>
    </source>
</evidence>
<dbReference type="EMBL" id="AP005749">
    <property type="protein sequence ID" value="BAD26137.1"/>
    <property type="molecule type" value="Genomic_DNA"/>
</dbReference>
<gene>
    <name evidence="3" type="primary">OSJNBa0047A17.7</name>
</gene>
<keyword evidence="2" id="KW-0732">Signal</keyword>
<evidence type="ECO:0000313" key="3">
    <source>
        <dbReference type="EMBL" id="BAD26137.1"/>
    </source>
</evidence>
<evidence type="ECO:0000313" key="4">
    <source>
        <dbReference type="Proteomes" id="UP000000763"/>
    </source>
</evidence>
<evidence type="ECO:0000256" key="2">
    <source>
        <dbReference type="SAM" id="SignalP"/>
    </source>
</evidence>
<sequence length="52" mass="5229">MEQYLSLFVMCCNLAASRALCAAGRALAAGAGDAERARSRGDATAAPHGMSG</sequence>
<feature type="signal peptide" evidence="2">
    <location>
        <begin position="1"/>
        <end position="19"/>
    </location>
</feature>
<protein>
    <submittedName>
        <fullName evidence="3">Uncharacterized protein</fullName>
    </submittedName>
</protein>